<feature type="region of interest" description="Disordered" evidence="1">
    <location>
        <begin position="155"/>
        <end position="177"/>
    </location>
</feature>
<dbReference type="EMBL" id="WMFA01000004">
    <property type="protein sequence ID" value="MYL71737.1"/>
    <property type="molecule type" value="Genomic_DNA"/>
</dbReference>
<comment type="caution">
    <text evidence="3">The sequence shown here is derived from an EMBL/GenBank/DDBJ whole genome shotgun (WGS) entry which is preliminary data.</text>
</comment>
<feature type="transmembrane region" description="Helical" evidence="2">
    <location>
        <begin position="118"/>
        <end position="144"/>
    </location>
</feature>
<evidence type="ECO:0000256" key="1">
    <source>
        <dbReference type="SAM" id="MobiDB-lite"/>
    </source>
</evidence>
<evidence type="ECO:0000313" key="4">
    <source>
        <dbReference type="Proteomes" id="UP000450457"/>
    </source>
</evidence>
<keyword evidence="2" id="KW-1133">Transmembrane helix</keyword>
<evidence type="ECO:0000313" key="3">
    <source>
        <dbReference type="EMBL" id="MYL71737.1"/>
    </source>
</evidence>
<name>A0A845FDW3_9BACI</name>
<feature type="transmembrane region" description="Helical" evidence="2">
    <location>
        <begin position="42"/>
        <end position="64"/>
    </location>
</feature>
<sequence length="177" mass="20520">MQSIINGFRYLFPFILALTCCGLSYKYSISYNYKNFEKVLDGVITFGSIVVGFLGALLGILVSVRNSGIVKEIFESNNKTVLKIYFNETFIVGFLTIITSISLYILKEYDQVASKIVFYFWILFVIWFIPSTYRIINILMTVLFKSNVRDNSLRPEGNAVDNHEDREDMKERLKRNN</sequence>
<organism evidence="3 4">
    <name type="scientific">Halobacillus litoralis</name>
    <dbReference type="NCBI Taxonomy" id="45668"/>
    <lineage>
        <taxon>Bacteria</taxon>
        <taxon>Bacillati</taxon>
        <taxon>Bacillota</taxon>
        <taxon>Bacilli</taxon>
        <taxon>Bacillales</taxon>
        <taxon>Bacillaceae</taxon>
        <taxon>Halobacillus</taxon>
    </lineage>
</organism>
<feature type="transmembrane region" description="Helical" evidence="2">
    <location>
        <begin position="85"/>
        <end position="106"/>
    </location>
</feature>
<keyword evidence="2" id="KW-0812">Transmembrane</keyword>
<evidence type="ECO:0000256" key="2">
    <source>
        <dbReference type="SAM" id="Phobius"/>
    </source>
</evidence>
<keyword evidence="2" id="KW-0472">Membrane</keyword>
<dbReference type="GeneID" id="78007881"/>
<accession>A0A845FDW3</accession>
<dbReference type="RefSeq" id="WP_160914639.1">
    <property type="nucleotide sequence ID" value="NZ_WMFA01000004.1"/>
</dbReference>
<reference evidence="3 4" key="1">
    <citation type="submission" date="2019-11" db="EMBL/GenBank/DDBJ databases">
        <title>Genome sequences of 17 halophilic strains isolated from different environments.</title>
        <authorList>
            <person name="Furrow R.E."/>
        </authorList>
    </citation>
    <scope>NUCLEOTIDE SEQUENCE [LARGE SCALE GENOMIC DNA]</scope>
    <source>
        <strain evidence="3 4">SL-4</strain>
    </source>
</reference>
<proteinExistence type="predicted"/>
<dbReference type="Proteomes" id="UP000450457">
    <property type="component" value="Unassembled WGS sequence"/>
</dbReference>
<feature type="compositionally biased region" description="Basic and acidic residues" evidence="1">
    <location>
        <begin position="161"/>
        <end position="171"/>
    </location>
</feature>
<dbReference type="OrthoDB" id="9891041at2"/>
<protein>
    <submittedName>
        <fullName evidence="3">Uncharacterized protein</fullName>
    </submittedName>
</protein>
<gene>
    <name evidence="3" type="ORF">GLW00_12795</name>
</gene>
<dbReference type="AlphaFoldDB" id="A0A845FDW3"/>